<dbReference type="InterPro" id="IPR011009">
    <property type="entry name" value="Kinase-like_dom_sf"/>
</dbReference>
<dbReference type="EMBL" id="JBHSED010000005">
    <property type="protein sequence ID" value="MFC4302831.1"/>
    <property type="molecule type" value="Genomic_DNA"/>
</dbReference>
<sequence>MGFQPEVGTQLVINGQRFTIGAHPNAPSIPYGQEGRQGTVYLLHTEDRRRKKALKVFRSKFVNPSLVYHTQQIAKFIGVEGLLACDRAIVAPQSNTELLREEPDLLYAVVMAWIEGPTWMDMLLNKQKLTRRQSHSAAYALAQTLAAMEQRGLSHGDLSAPNVMLPMFGEKAASVRPVDYVQLIDLEQMYATHLERPEHLPLGSPGYASQRHPLTQMWGAQSDRFAGSVLLMEMLTASSDSFFELAWGESYFAPEDMQKDGERYAGLIEYVRSAWGESVASLFIRVWESGDLSQCPTFGEWLIELAKLESGTRMPQAGASAAAAAVRESESATKEGSADEAHQGQLKRARQYEAKGKYVEAMDVYRSILQRDPNASLAEEVAIAFEGLAAKQAAKQTDKHERSRRRQSRMRRIAMTVILVGGLGAGGYFAYDYLKDFDFNSKAGKPSVTTEELNAKIESLEADVADKKETIKELSKQIDKLSKPLDQKKEDMMRQLSQDFDQIRKSAALTANARTDPSRLTFDASAVYMEHLHDYLIETYHFDSHFVEQLKVVEGYYYPFLYNHNRNAQLNIRFFNDYKELITGGI</sequence>
<feature type="domain" description="Protein kinase" evidence="4">
    <location>
        <begin position="26"/>
        <end position="388"/>
    </location>
</feature>
<keyword evidence="6" id="KW-1185">Reference proteome</keyword>
<evidence type="ECO:0000256" key="3">
    <source>
        <dbReference type="SAM" id="MobiDB-lite"/>
    </source>
</evidence>
<name>A0ABV8S5P4_9BACL</name>
<feature type="coiled-coil region" evidence="2">
    <location>
        <begin position="450"/>
        <end position="491"/>
    </location>
</feature>
<gene>
    <name evidence="5" type="ORF">ACFO1S_05160</name>
</gene>
<reference evidence="6" key="1">
    <citation type="journal article" date="2019" name="Int. J. Syst. Evol. Microbiol.">
        <title>The Global Catalogue of Microorganisms (GCM) 10K type strain sequencing project: providing services to taxonomists for standard genome sequencing and annotation.</title>
        <authorList>
            <consortium name="The Broad Institute Genomics Platform"/>
            <consortium name="The Broad Institute Genome Sequencing Center for Infectious Disease"/>
            <person name="Wu L."/>
            <person name="Ma J."/>
        </authorList>
    </citation>
    <scope>NUCLEOTIDE SEQUENCE [LARGE SCALE GENOMIC DNA]</scope>
    <source>
        <strain evidence="6">CGMCC 4.1641</strain>
    </source>
</reference>
<dbReference type="Proteomes" id="UP001595755">
    <property type="component" value="Unassembled WGS sequence"/>
</dbReference>
<protein>
    <recommendedName>
        <fullName evidence="4">Protein kinase domain-containing protein</fullName>
    </recommendedName>
</protein>
<feature type="region of interest" description="Disordered" evidence="3">
    <location>
        <begin position="319"/>
        <end position="348"/>
    </location>
</feature>
<dbReference type="InterPro" id="IPR019734">
    <property type="entry name" value="TPR_rpt"/>
</dbReference>
<dbReference type="SUPFAM" id="SSF56112">
    <property type="entry name" value="Protein kinase-like (PK-like)"/>
    <property type="match status" value="1"/>
</dbReference>
<evidence type="ECO:0000256" key="1">
    <source>
        <dbReference type="PROSITE-ProRule" id="PRU00339"/>
    </source>
</evidence>
<dbReference type="Gene3D" id="1.10.510.10">
    <property type="entry name" value="Transferase(Phosphotransferase) domain 1"/>
    <property type="match status" value="1"/>
</dbReference>
<accession>A0ABV8S5P4</accession>
<comment type="caution">
    <text evidence="5">The sequence shown here is derived from an EMBL/GenBank/DDBJ whole genome shotgun (WGS) entry which is preliminary data.</text>
</comment>
<dbReference type="PROSITE" id="PS50005">
    <property type="entry name" value="TPR"/>
    <property type="match status" value="1"/>
</dbReference>
<evidence type="ECO:0000313" key="5">
    <source>
        <dbReference type="EMBL" id="MFC4302831.1"/>
    </source>
</evidence>
<evidence type="ECO:0000259" key="4">
    <source>
        <dbReference type="PROSITE" id="PS50011"/>
    </source>
</evidence>
<feature type="compositionally biased region" description="Basic and acidic residues" evidence="3">
    <location>
        <begin position="327"/>
        <end position="342"/>
    </location>
</feature>
<keyword evidence="1" id="KW-0802">TPR repeat</keyword>
<dbReference type="InterPro" id="IPR000719">
    <property type="entry name" value="Prot_kinase_dom"/>
</dbReference>
<proteinExistence type="predicted"/>
<dbReference type="RefSeq" id="WP_204603302.1">
    <property type="nucleotide sequence ID" value="NZ_JBHSED010000005.1"/>
</dbReference>
<organism evidence="5 6">
    <name type="scientific">Cohnella boryungensis</name>
    <dbReference type="NCBI Taxonomy" id="768479"/>
    <lineage>
        <taxon>Bacteria</taxon>
        <taxon>Bacillati</taxon>
        <taxon>Bacillota</taxon>
        <taxon>Bacilli</taxon>
        <taxon>Bacillales</taxon>
        <taxon>Paenibacillaceae</taxon>
        <taxon>Cohnella</taxon>
    </lineage>
</organism>
<evidence type="ECO:0000256" key="2">
    <source>
        <dbReference type="SAM" id="Coils"/>
    </source>
</evidence>
<feature type="repeat" description="TPR" evidence="1">
    <location>
        <begin position="342"/>
        <end position="375"/>
    </location>
</feature>
<keyword evidence="2" id="KW-0175">Coiled coil</keyword>
<evidence type="ECO:0000313" key="6">
    <source>
        <dbReference type="Proteomes" id="UP001595755"/>
    </source>
</evidence>
<dbReference type="PROSITE" id="PS50011">
    <property type="entry name" value="PROTEIN_KINASE_DOM"/>
    <property type="match status" value="1"/>
</dbReference>